<organism evidence="4 5">
    <name type="scientific">Chloropicon roscoffensis</name>
    <dbReference type="NCBI Taxonomy" id="1461544"/>
    <lineage>
        <taxon>Eukaryota</taxon>
        <taxon>Viridiplantae</taxon>
        <taxon>Chlorophyta</taxon>
        <taxon>Chloropicophyceae</taxon>
        <taxon>Chloropicales</taxon>
        <taxon>Chloropicaceae</taxon>
        <taxon>Chloropicon</taxon>
    </lineage>
</organism>
<evidence type="ECO:0000313" key="5">
    <source>
        <dbReference type="Proteomes" id="UP001472866"/>
    </source>
</evidence>
<reference evidence="4 5" key="1">
    <citation type="submission" date="2024-03" db="EMBL/GenBank/DDBJ databases">
        <title>Complete genome sequence of the green alga Chloropicon roscoffensis RCC1871.</title>
        <authorList>
            <person name="Lemieux C."/>
            <person name="Pombert J.-F."/>
            <person name="Otis C."/>
            <person name="Turmel M."/>
        </authorList>
    </citation>
    <scope>NUCLEOTIDE SEQUENCE [LARGE SCALE GENOMIC DNA]</scope>
    <source>
        <strain evidence="4 5">RCC1871</strain>
    </source>
</reference>
<feature type="domain" description="Peptidoglycan beta-N-acetylmuramidase NamZ N-terminal" evidence="2">
    <location>
        <begin position="84"/>
        <end position="304"/>
    </location>
</feature>
<evidence type="ECO:0000256" key="1">
    <source>
        <dbReference type="SAM" id="SignalP"/>
    </source>
</evidence>
<dbReference type="PIRSF" id="PIRSF016719">
    <property type="entry name" value="UCP016719"/>
    <property type="match status" value="1"/>
</dbReference>
<feature type="signal peptide" evidence="1">
    <location>
        <begin position="1"/>
        <end position="22"/>
    </location>
</feature>
<dbReference type="InterPro" id="IPR008302">
    <property type="entry name" value="NamZ"/>
</dbReference>
<dbReference type="PANTHER" id="PTHR42915:SF1">
    <property type="entry name" value="PEPTIDOGLYCAN BETA-N-ACETYLMURAMIDASE NAMZ"/>
    <property type="match status" value="1"/>
</dbReference>
<accession>A0AAX4P8U2</accession>
<proteinExistence type="predicted"/>
<dbReference type="PANTHER" id="PTHR42915">
    <property type="entry name" value="HYPOTHETICAL 460 KDA PROTEIN IN FEUA-SIGW INTERGENIC REGION [PRECURSOR]"/>
    <property type="match status" value="1"/>
</dbReference>
<sequence length="473" mass="50080">MITRFLVAVVGLCLTAAWPALARPSDRVDASSAGRGIHPAAGELGFFRGGGGGGGNSRTTTGLERLCSSASFAKGVTGGRPTCILAHAASVLPDLTHAVDALADATKSGVNLVSVLAPEHGFRGAQQAGHGGKNATVDPRTGLQVFSIYTKSYDQILSLVQRDGCEVVLVDLQDCGARFYTYIWSMYDVLVAAAGARSGHGNGAPVKVVVLDRPNPLGGQRIEGPVLAEAFSSGVGKRPLSMRHGMTIGELANLFNEEYVGQEDYAGGSKADLTVVQMQNWSREMIFTDTGLPYVPPSPNLPTTDSVSLYLGLGLIEGVDLSEGRGTALPFQLIGAPYIGWEFADTLRGLSLPGVRIREAYFAPVMSKYANQTCGGVEVTVGPPPCELDALRVALEVIKTAHDMFAGKAAPPAGGAGFSWVKTGSRYWIDLLTGNEMVRTGIESGLEVDQIVALWQKDLEWFKILATKYLLYT</sequence>
<dbReference type="EMBL" id="CP151506">
    <property type="protein sequence ID" value="WZN62639.1"/>
    <property type="molecule type" value="Genomic_DNA"/>
</dbReference>
<dbReference type="Proteomes" id="UP001472866">
    <property type="component" value="Chromosome 06"/>
</dbReference>
<dbReference type="InterPro" id="IPR048502">
    <property type="entry name" value="NamZ_N"/>
</dbReference>
<name>A0AAX4P8U2_9CHLO</name>
<protein>
    <submittedName>
        <fullName evidence="4">DUF1343 domain-containing protein</fullName>
    </submittedName>
</protein>
<evidence type="ECO:0000313" key="4">
    <source>
        <dbReference type="EMBL" id="WZN62639.1"/>
    </source>
</evidence>
<feature type="domain" description="Peptidoglycan beta-N-acetylmuramidase NamZ C-terminal" evidence="3">
    <location>
        <begin position="309"/>
        <end position="472"/>
    </location>
</feature>
<keyword evidence="1" id="KW-0732">Signal</keyword>
<dbReference type="Gene3D" id="3.40.50.12170">
    <property type="entry name" value="Uncharacterised protein PF07075, DUF1343"/>
    <property type="match status" value="1"/>
</dbReference>
<dbReference type="Pfam" id="PF07075">
    <property type="entry name" value="NamZ_N"/>
    <property type="match status" value="1"/>
</dbReference>
<evidence type="ECO:0000259" key="3">
    <source>
        <dbReference type="Pfam" id="PF20732"/>
    </source>
</evidence>
<dbReference type="Gene3D" id="3.90.1150.140">
    <property type="match status" value="1"/>
</dbReference>
<keyword evidence="5" id="KW-1185">Reference proteome</keyword>
<dbReference type="GO" id="GO:0033922">
    <property type="term" value="F:peptidoglycan beta-N-acetylmuramidase activity"/>
    <property type="evidence" value="ECO:0007669"/>
    <property type="project" value="InterPro"/>
</dbReference>
<dbReference type="Pfam" id="PF20732">
    <property type="entry name" value="NamZ_C"/>
    <property type="match status" value="1"/>
</dbReference>
<dbReference type="InterPro" id="IPR048503">
    <property type="entry name" value="NamZ_C"/>
</dbReference>
<dbReference type="AlphaFoldDB" id="A0AAX4P8U2"/>
<gene>
    <name evidence="4" type="ORF">HKI87_06g41800</name>
</gene>
<evidence type="ECO:0000259" key="2">
    <source>
        <dbReference type="Pfam" id="PF07075"/>
    </source>
</evidence>
<feature type="chain" id="PRO_5043455656" evidence="1">
    <location>
        <begin position="23"/>
        <end position="473"/>
    </location>
</feature>